<dbReference type="Pfam" id="PF19051">
    <property type="entry name" value="GFO_IDH_MocA_C2"/>
    <property type="match status" value="1"/>
</dbReference>
<dbReference type="InterPro" id="IPR036291">
    <property type="entry name" value="NAD(P)-bd_dom_sf"/>
</dbReference>
<dbReference type="HOGENOM" id="CLU_023194_24_0_0"/>
<dbReference type="InterPro" id="IPR019546">
    <property type="entry name" value="TAT_signal_bac_arc"/>
</dbReference>
<keyword evidence="1" id="KW-0732">Signal</keyword>
<dbReference type="PANTHER" id="PTHR43818:SF5">
    <property type="entry name" value="OXIDOREDUCTASE FAMILY PROTEIN"/>
    <property type="match status" value="1"/>
</dbReference>
<dbReference type="STRING" id="314230.DSM3645_25492"/>
<dbReference type="AlphaFoldDB" id="A4A0G6"/>
<dbReference type="eggNOG" id="COG0673">
    <property type="taxonomic scope" value="Bacteria"/>
</dbReference>
<sequence>MTQSAASRRQFLKTSAAAAAGLAVAPAFIPSTAFGANERIVTGHIGLGGQGRGNLGKFVKNAVAICDVDSKHAQQAAKIVKDKAGTECEIYGDYRKVLDRKDIDAVVISTPDHWHALPTIHACEAGKDVYCEKPLTLTVVEGRKIVDAARSNKRIVQTGSQQRSSSNFRKACELVRSGYLGKLQQVLVGIPGPNHPGEPDPISEPPAELDFDFWLGPAPKRPYVKNHVHYHFRFFWDYSGGQMTNWGAHHIDIAHWGMGVDDSGPLSVDGKATFHPKGWHDVTETCRITYVYPNDVTMILGQGQKDIPGGTTFIGEKGKIFVNRGKFVATPDEIGKIELTSSDVHLYDSNHHHNNFLDCIKSRELPICDAEIGHRTATACHLGNISCRLGRKITWDAKSEKIVGDDSEATALISRPYRSPWELT</sequence>
<name>A4A0G6_9BACT</name>
<accession>A4A0G6</accession>
<evidence type="ECO:0000259" key="3">
    <source>
        <dbReference type="Pfam" id="PF19051"/>
    </source>
</evidence>
<evidence type="ECO:0000256" key="1">
    <source>
        <dbReference type="SAM" id="SignalP"/>
    </source>
</evidence>
<dbReference type="InterPro" id="IPR043906">
    <property type="entry name" value="Gfo/Idh/MocA_OxRdtase_bact_C"/>
</dbReference>
<evidence type="ECO:0000259" key="2">
    <source>
        <dbReference type="Pfam" id="PF01408"/>
    </source>
</evidence>
<dbReference type="OrthoDB" id="9788246at2"/>
<dbReference type="RefSeq" id="WP_002652993.1">
    <property type="nucleotide sequence ID" value="NZ_CH672376.1"/>
</dbReference>
<gene>
    <name evidence="4" type="ORF">DSM3645_25492</name>
</gene>
<dbReference type="Pfam" id="PF01408">
    <property type="entry name" value="GFO_IDH_MocA"/>
    <property type="match status" value="1"/>
</dbReference>
<feature type="chain" id="PRO_5002665463" evidence="1">
    <location>
        <begin position="36"/>
        <end position="424"/>
    </location>
</feature>
<evidence type="ECO:0000313" key="5">
    <source>
        <dbReference type="Proteomes" id="UP000004358"/>
    </source>
</evidence>
<evidence type="ECO:0000313" key="4">
    <source>
        <dbReference type="EMBL" id="EAQ77786.1"/>
    </source>
</evidence>
<dbReference type="NCBIfam" id="TIGR01409">
    <property type="entry name" value="TAT_signal_seq"/>
    <property type="match status" value="1"/>
</dbReference>
<feature type="domain" description="Gfo/Idh/MocA-like oxidoreductase N-terminal" evidence="2">
    <location>
        <begin position="45"/>
        <end position="159"/>
    </location>
</feature>
<feature type="signal peptide" evidence="1">
    <location>
        <begin position="1"/>
        <end position="35"/>
    </location>
</feature>
<dbReference type="InterPro" id="IPR000683">
    <property type="entry name" value="Gfo/Idh/MocA-like_OxRdtase_N"/>
</dbReference>
<dbReference type="Gene3D" id="3.30.360.10">
    <property type="entry name" value="Dihydrodipicolinate Reductase, domain 2"/>
    <property type="match status" value="1"/>
</dbReference>
<dbReference type="Gene3D" id="3.40.50.720">
    <property type="entry name" value="NAD(P)-binding Rossmann-like Domain"/>
    <property type="match status" value="1"/>
</dbReference>
<protein>
    <submittedName>
        <fullName evidence="4">Probable NADH-dependent dyhydrogenase</fullName>
    </submittedName>
</protein>
<dbReference type="SUPFAM" id="SSF51735">
    <property type="entry name" value="NAD(P)-binding Rossmann-fold domains"/>
    <property type="match status" value="1"/>
</dbReference>
<dbReference type="InterPro" id="IPR006311">
    <property type="entry name" value="TAT_signal"/>
</dbReference>
<feature type="domain" description="Gfo/Idh/MocA-like oxidoreductase bacterial type C-terminal" evidence="3">
    <location>
        <begin position="204"/>
        <end position="422"/>
    </location>
</feature>
<dbReference type="GO" id="GO:0000166">
    <property type="term" value="F:nucleotide binding"/>
    <property type="evidence" value="ECO:0007669"/>
    <property type="project" value="InterPro"/>
</dbReference>
<reference evidence="4 5" key="1">
    <citation type="submission" date="2006-02" db="EMBL/GenBank/DDBJ databases">
        <authorList>
            <person name="Amann R."/>
            <person name="Ferriera S."/>
            <person name="Johnson J."/>
            <person name="Kravitz S."/>
            <person name="Halpern A."/>
            <person name="Remington K."/>
            <person name="Beeson K."/>
            <person name="Tran B."/>
            <person name="Rogers Y.-H."/>
            <person name="Friedman R."/>
            <person name="Venter J.C."/>
        </authorList>
    </citation>
    <scope>NUCLEOTIDE SEQUENCE [LARGE SCALE GENOMIC DNA]</scope>
    <source>
        <strain evidence="4 5">DSM 3645</strain>
    </source>
</reference>
<dbReference type="SUPFAM" id="SSF55347">
    <property type="entry name" value="Glyceraldehyde-3-phosphate dehydrogenase-like, C-terminal domain"/>
    <property type="match status" value="1"/>
</dbReference>
<dbReference type="InterPro" id="IPR050463">
    <property type="entry name" value="Gfo/Idh/MocA_oxidrdct_glycsds"/>
</dbReference>
<dbReference type="Proteomes" id="UP000004358">
    <property type="component" value="Unassembled WGS sequence"/>
</dbReference>
<proteinExistence type="predicted"/>
<comment type="caution">
    <text evidence="4">The sequence shown here is derived from an EMBL/GenBank/DDBJ whole genome shotgun (WGS) entry which is preliminary data.</text>
</comment>
<dbReference type="PANTHER" id="PTHR43818">
    <property type="entry name" value="BCDNA.GH03377"/>
    <property type="match status" value="1"/>
</dbReference>
<dbReference type="EMBL" id="AANZ01000028">
    <property type="protein sequence ID" value="EAQ77786.1"/>
    <property type="molecule type" value="Genomic_DNA"/>
</dbReference>
<organism evidence="4 5">
    <name type="scientific">Blastopirellula marina DSM 3645</name>
    <dbReference type="NCBI Taxonomy" id="314230"/>
    <lineage>
        <taxon>Bacteria</taxon>
        <taxon>Pseudomonadati</taxon>
        <taxon>Planctomycetota</taxon>
        <taxon>Planctomycetia</taxon>
        <taxon>Pirellulales</taxon>
        <taxon>Pirellulaceae</taxon>
        <taxon>Blastopirellula</taxon>
    </lineage>
</organism>
<dbReference type="PROSITE" id="PS51318">
    <property type="entry name" value="TAT"/>
    <property type="match status" value="1"/>
</dbReference>